<dbReference type="Proteomes" id="UP000196138">
    <property type="component" value="Chromosome"/>
</dbReference>
<evidence type="ECO:0000313" key="5">
    <source>
        <dbReference type="EMBL" id="ARU05554.1"/>
    </source>
</evidence>
<keyword evidence="6" id="KW-1185">Reference proteome</keyword>
<dbReference type="Gene3D" id="3.90.226.10">
    <property type="entry name" value="2-enoyl-CoA Hydratase, Chain A, domain 1"/>
    <property type="match status" value="1"/>
</dbReference>
<reference evidence="5 6" key="1">
    <citation type="submission" date="2017-05" db="EMBL/GenBank/DDBJ databases">
        <authorList>
            <person name="Song R."/>
            <person name="Chenine A.L."/>
            <person name="Ruprecht R.M."/>
        </authorList>
    </citation>
    <scope>NUCLEOTIDE SEQUENCE [LARGE SCALE GENOMIC DNA]</scope>
    <source>
        <strain evidence="5 6">DSM 26136</strain>
    </source>
</reference>
<dbReference type="RefSeq" id="WP_087281835.1">
    <property type="nucleotide sequence ID" value="NZ_CP021455.1"/>
</dbReference>
<dbReference type="OrthoDB" id="9774843at2"/>
<dbReference type="InterPro" id="IPR018376">
    <property type="entry name" value="Enoyl-CoA_hyd/isom_CS"/>
</dbReference>
<dbReference type="AlphaFoldDB" id="A0A1Y0EPH6"/>
<dbReference type="KEGG" id="cser:CCO03_13460"/>
<proteinExistence type="inferred from homology"/>
<comment type="similarity">
    <text evidence="1 4">Belongs to the enoyl-CoA hydratase/isomerase family.</text>
</comment>
<sequence length="256" mass="27352">MSTQPVALLDKRDGVAIVTLNRPEVKNACNNALGVALQEIFDDIEDDKRCFVAVIHGAGGNFSTGADLKEAASGVKRTRLHRGGFGCFKYPLKKPTIAAVEGYAVGGGFELALTCDLVVAASDAKFGLPEVKHNLVAIGGGLFRLPKKIPYNIAFEMALTGKIQGVDFLQPYGILNRVTAPGQALDAALTLAQEMLANGPTALAATKQIMSKAFEWPELDAWDLQMPVAVAALQSRDRVEGLKAFAEKRKPVWSGE</sequence>
<keyword evidence="3 5" id="KW-0456">Lyase</keyword>
<dbReference type="PANTHER" id="PTHR11941:SF169">
    <property type="entry name" value="(7AS)-7A-METHYL-1,5-DIOXO-2,3,5,6,7,7A-HEXAHYDRO-1H-INDENE-CARBOXYL-COA HYDROLASE"/>
    <property type="match status" value="1"/>
</dbReference>
<dbReference type="NCBIfam" id="NF006100">
    <property type="entry name" value="PRK08252.1"/>
    <property type="match status" value="1"/>
</dbReference>
<evidence type="ECO:0000313" key="6">
    <source>
        <dbReference type="Proteomes" id="UP000196138"/>
    </source>
</evidence>
<evidence type="ECO:0000256" key="3">
    <source>
        <dbReference type="ARBA" id="ARBA00023239"/>
    </source>
</evidence>
<accession>A0A1Y0EPH6</accession>
<organism evidence="5 6">
    <name type="scientific">Comamonas serinivorans</name>
    <dbReference type="NCBI Taxonomy" id="1082851"/>
    <lineage>
        <taxon>Bacteria</taxon>
        <taxon>Pseudomonadati</taxon>
        <taxon>Pseudomonadota</taxon>
        <taxon>Betaproteobacteria</taxon>
        <taxon>Burkholderiales</taxon>
        <taxon>Comamonadaceae</taxon>
        <taxon>Comamonas</taxon>
    </lineage>
</organism>
<name>A0A1Y0EPH6_9BURK</name>
<dbReference type="Gene3D" id="1.10.12.10">
    <property type="entry name" value="Lyase 2-enoyl-coa Hydratase, Chain A, domain 2"/>
    <property type="match status" value="1"/>
</dbReference>
<keyword evidence="2" id="KW-0443">Lipid metabolism</keyword>
<protein>
    <submittedName>
        <fullName evidence="5">Enoyl-CoA hydratase</fullName>
        <ecNumber evidence="5">4.2.1.17</ecNumber>
    </submittedName>
</protein>
<dbReference type="Pfam" id="PF00378">
    <property type="entry name" value="ECH_1"/>
    <property type="match status" value="1"/>
</dbReference>
<dbReference type="CDD" id="cd06558">
    <property type="entry name" value="crotonase-like"/>
    <property type="match status" value="1"/>
</dbReference>
<dbReference type="InterPro" id="IPR001753">
    <property type="entry name" value="Enoyl-CoA_hydra/iso"/>
</dbReference>
<dbReference type="PROSITE" id="PS00166">
    <property type="entry name" value="ENOYL_COA_HYDRATASE"/>
    <property type="match status" value="1"/>
</dbReference>
<dbReference type="GO" id="GO:0006635">
    <property type="term" value="P:fatty acid beta-oxidation"/>
    <property type="evidence" value="ECO:0007669"/>
    <property type="project" value="TreeGrafter"/>
</dbReference>
<dbReference type="EMBL" id="CP021455">
    <property type="protein sequence ID" value="ARU05554.1"/>
    <property type="molecule type" value="Genomic_DNA"/>
</dbReference>
<dbReference type="PANTHER" id="PTHR11941">
    <property type="entry name" value="ENOYL-COA HYDRATASE-RELATED"/>
    <property type="match status" value="1"/>
</dbReference>
<dbReference type="InterPro" id="IPR014748">
    <property type="entry name" value="Enoyl-CoA_hydra_C"/>
</dbReference>
<dbReference type="EC" id="4.2.1.17" evidence="5"/>
<dbReference type="SUPFAM" id="SSF52096">
    <property type="entry name" value="ClpP/crotonase"/>
    <property type="match status" value="1"/>
</dbReference>
<gene>
    <name evidence="5" type="ORF">CCO03_13460</name>
</gene>
<evidence type="ECO:0000256" key="2">
    <source>
        <dbReference type="ARBA" id="ARBA00023098"/>
    </source>
</evidence>
<evidence type="ECO:0000256" key="4">
    <source>
        <dbReference type="RuleBase" id="RU003707"/>
    </source>
</evidence>
<dbReference type="InterPro" id="IPR029045">
    <property type="entry name" value="ClpP/crotonase-like_dom_sf"/>
</dbReference>
<evidence type="ECO:0000256" key="1">
    <source>
        <dbReference type="ARBA" id="ARBA00005254"/>
    </source>
</evidence>
<dbReference type="GO" id="GO:0004300">
    <property type="term" value="F:enoyl-CoA hydratase activity"/>
    <property type="evidence" value="ECO:0007669"/>
    <property type="project" value="UniProtKB-EC"/>
</dbReference>